<keyword evidence="2" id="KW-0812">Transmembrane</keyword>
<feature type="region of interest" description="Disordered" evidence="1">
    <location>
        <begin position="407"/>
        <end position="445"/>
    </location>
</feature>
<evidence type="ECO:0000256" key="3">
    <source>
        <dbReference type="SAM" id="SignalP"/>
    </source>
</evidence>
<dbReference type="AlphaFoldDB" id="E3LMU5"/>
<dbReference type="GeneID" id="9817787"/>
<evidence type="ECO:0000256" key="1">
    <source>
        <dbReference type="SAM" id="MobiDB-lite"/>
    </source>
</evidence>
<keyword evidence="2" id="KW-1133">Transmembrane helix</keyword>
<dbReference type="CTD" id="9817787"/>
<protein>
    <submittedName>
        <fullName evidence="4">Uncharacterized protein</fullName>
    </submittedName>
</protein>
<dbReference type="KEGG" id="crq:GCK72_001863"/>
<keyword evidence="3" id="KW-0732">Signal</keyword>
<dbReference type="HOGENOM" id="CLU_034778_0_0_1"/>
<feature type="chain" id="PRO_5003175053" evidence="3">
    <location>
        <begin position="17"/>
        <end position="569"/>
    </location>
</feature>
<dbReference type="eggNOG" id="ENOG502RT79">
    <property type="taxonomic scope" value="Eukaryota"/>
</dbReference>
<feature type="region of interest" description="Disordered" evidence="1">
    <location>
        <begin position="468"/>
        <end position="518"/>
    </location>
</feature>
<reference evidence="4" key="1">
    <citation type="submission" date="2007-07" db="EMBL/GenBank/DDBJ databases">
        <title>PCAP assembly of the Caenorhabditis remanei genome.</title>
        <authorList>
            <consortium name="The Caenorhabditis remanei Sequencing Consortium"/>
            <person name="Wilson R.K."/>
        </authorList>
    </citation>
    <scope>NUCLEOTIDE SEQUENCE [LARGE SCALE GENOMIC DNA]</scope>
    <source>
        <strain evidence="4">PB4641</strain>
    </source>
</reference>
<feature type="compositionally biased region" description="Basic and acidic residues" evidence="1">
    <location>
        <begin position="500"/>
        <end position="518"/>
    </location>
</feature>
<keyword evidence="5" id="KW-1185">Reference proteome</keyword>
<dbReference type="RefSeq" id="XP_003114758.2">
    <property type="nucleotide sequence ID" value="XM_003114710.2"/>
</dbReference>
<name>E3LMU5_CAERE</name>
<keyword evidence="2" id="KW-0472">Membrane</keyword>
<gene>
    <name evidence="4" type="ORF">CRE_28198</name>
</gene>
<dbReference type="Proteomes" id="UP000008281">
    <property type="component" value="Unassembled WGS sequence"/>
</dbReference>
<sequence length="569" mass="65724">MRNYLIFAAVFLAAACFYNNNNEIVTEFCWKQYSWLKLCYSKLQSCFGEKEEKECIDSFQNCRKNAPFQETTDFCHEFLDSLGSKSEQSALEYNQYFLDGTLNLLDSDDHDRKENCDIQELLFGNTVTNTSNPLVLRMIPLAESYCPCNGKSKKEVVRTSKMKTPIQMWHGELNSGKCWREMDRFLVENLCGTSVALEINRIWAKRADCYEYSRQTTCGTDFISQLQIVANSSQSRNRCRYYVGMVERYIQSSETTSFTDYKISYIQTEELKYLESHEYRKNTLYLLDYLDEKTSFSCFSVKRQLGHCFYNHQMCKTNEEDAKCGTNLIDCYRNIDSIELKCKNALLKSSGFFGSLNIFAFLCGAFPTMMYFGFLRLSSLIASCIFKPLLCKLLLALSGKLDKWSEKVQTQRTDGKQTEISEGEQDGDIARENLTYDPDKTNANNEHRNMMFETSSSQLTPYAPMLKEEKVQSEDQEEGAADSIPTEVNGQQLDSVKNLVPEKPEKKNEKKEEEKENKKEELKFWECLKTLGLSIKNFISTFALHQTRFVFSSLPFGGQQPIPILFDLS</sequence>
<evidence type="ECO:0000313" key="5">
    <source>
        <dbReference type="Proteomes" id="UP000008281"/>
    </source>
</evidence>
<proteinExistence type="predicted"/>
<evidence type="ECO:0000256" key="2">
    <source>
        <dbReference type="SAM" id="Phobius"/>
    </source>
</evidence>
<accession>E3LMU5</accession>
<evidence type="ECO:0000313" key="4">
    <source>
        <dbReference type="EMBL" id="EFP02893.1"/>
    </source>
</evidence>
<feature type="signal peptide" evidence="3">
    <location>
        <begin position="1"/>
        <end position="16"/>
    </location>
</feature>
<dbReference type="PROSITE" id="PS51257">
    <property type="entry name" value="PROKAR_LIPOPROTEIN"/>
    <property type="match status" value="1"/>
</dbReference>
<feature type="compositionally biased region" description="Polar residues" evidence="1">
    <location>
        <begin position="486"/>
        <end position="495"/>
    </location>
</feature>
<dbReference type="InParanoid" id="E3LMU5"/>
<dbReference type="EMBL" id="DS268411">
    <property type="protein sequence ID" value="EFP02893.1"/>
    <property type="molecule type" value="Genomic_DNA"/>
</dbReference>
<organism evidence="5">
    <name type="scientific">Caenorhabditis remanei</name>
    <name type="common">Caenorhabditis vulgaris</name>
    <dbReference type="NCBI Taxonomy" id="31234"/>
    <lineage>
        <taxon>Eukaryota</taxon>
        <taxon>Metazoa</taxon>
        <taxon>Ecdysozoa</taxon>
        <taxon>Nematoda</taxon>
        <taxon>Chromadorea</taxon>
        <taxon>Rhabditida</taxon>
        <taxon>Rhabditina</taxon>
        <taxon>Rhabditomorpha</taxon>
        <taxon>Rhabditoidea</taxon>
        <taxon>Rhabditidae</taxon>
        <taxon>Peloderinae</taxon>
        <taxon>Caenorhabditis</taxon>
    </lineage>
</organism>
<feature type="transmembrane region" description="Helical" evidence="2">
    <location>
        <begin position="352"/>
        <end position="374"/>
    </location>
</feature>